<dbReference type="EMBL" id="WUMK01000018">
    <property type="protein sequence ID" value="MXN49294.1"/>
    <property type="molecule type" value="Genomic_DNA"/>
</dbReference>
<protein>
    <submittedName>
        <fullName evidence="3">SDR family oxidoreductase</fullName>
    </submittedName>
</protein>
<dbReference type="OrthoDB" id="9779623at2"/>
<dbReference type="InterPro" id="IPR036291">
    <property type="entry name" value="NAD(P)-bd_dom_sf"/>
</dbReference>
<dbReference type="GO" id="GO:0016616">
    <property type="term" value="F:oxidoreductase activity, acting on the CH-OH group of donors, NAD or NADP as acceptor"/>
    <property type="evidence" value="ECO:0007669"/>
    <property type="project" value="TreeGrafter"/>
</dbReference>
<dbReference type="AlphaFoldDB" id="A0A6N8SJR0"/>
<dbReference type="PANTHER" id="PTHR42760:SF133">
    <property type="entry name" value="3-OXOACYL-[ACYL-CARRIER-PROTEIN] REDUCTASE"/>
    <property type="match status" value="1"/>
</dbReference>
<dbReference type="FunFam" id="3.40.50.720:FF:000173">
    <property type="entry name" value="3-oxoacyl-[acyl-carrier protein] reductase"/>
    <property type="match status" value="1"/>
</dbReference>
<dbReference type="PROSITE" id="PS00061">
    <property type="entry name" value="ADH_SHORT"/>
    <property type="match status" value="1"/>
</dbReference>
<reference evidence="3 4" key="1">
    <citation type="submission" date="2019-12" db="EMBL/GenBank/DDBJ databases">
        <title>Shinella kummerowiae sp. nov., a symbiotic bacterium isolated from root nodules of the herbal legume Kummerowia stipulacea.</title>
        <authorList>
            <person name="Gao J."/>
        </authorList>
    </citation>
    <scope>NUCLEOTIDE SEQUENCE [LARGE SCALE GENOMIC DNA]</scope>
    <source>
        <strain evidence="3 4">CCBAU 25048</strain>
    </source>
</reference>
<dbReference type="PRINTS" id="PR00081">
    <property type="entry name" value="GDHRDH"/>
</dbReference>
<gene>
    <name evidence="3" type="ORF">GR138_29280</name>
</gene>
<organism evidence="3 4">
    <name type="scientific">Shinella kummerowiae</name>
    <dbReference type="NCBI Taxonomy" id="417745"/>
    <lineage>
        <taxon>Bacteria</taxon>
        <taxon>Pseudomonadati</taxon>
        <taxon>Pseudomonadota</taxon>
        <taxon>Alphaproteobacteria</taxon>
        <taxon>Hyphomicrobiales</taxon>
        <taxon>Rhizobiaceae</taxon>
        <taxon>Shinella</taxon>
    </lineage>
</organism>
<dbReference type="InterPro" id="IPR020904">
    <property type="entry name" value="Sc_DH/Rdtase_CS"/>
</dbReference>
<dbReference type="SUPFAM" id="SSF51735">
    <property type="entry name" value="NAD(P)-binding Rossmann-fold domains"/>
    <property type="match status" value="1"/>
</dbReference>
<proteinExistence type="inferred from homology"/>
<evidence type="ECO:0000256" key="1">
    <source>
        <dbReference type="ARBA" id="ARBA00006484"/>
    </source>
</evidence>
<dbReference type="Pfam" id="PF13561">
    <property type="entry name" value="adh_short_C2"/>
    <property type="match status" value="1"/>
</dbReference>
<dbReference type="PANTHER" id="PTHR42760">
    <property type="entry name" value="SHORT-CHAIN DEHYDROGENASES/REDUCTASES FAMILY MEMBER"/>
    <property type="match status" value="1"/>
</dbReference>
<accession>A0A6N8SJR0</accession>
<comment type="similarity">
    <text evidence="1">Belongs to the short-chain dehydrogenases/reductases (SDR) family.</text>
</comment>
<dbReference type="PRINTS" id="PR00080">
    <property type="entry name" value="SDRFAMILY"/>
</dbReference>
<keyword evidence="2" id="KW-0560">Oxidoreductase</keyword>
<evidence type="ECO:0000313" key="3">
    <source>
        <dbReference type="EMBL" id="MXN49294.1"/>
    </source>
</evidence>
<sequence length="254" mass="26346">MNSTKRVALVTGAARGLGFATAERLAQDGIGVALADINGEGAEDSAARLRNRGIDAHGYRLDVTDPASIGTAVAAVERDFGRLDILVNCAGILPRVNGRNPTVADMPLDLWNATIAVNLTGPMLMAQACVPAMRRGRFGRIITISSRSGRMRTFGNAHYSASKAGLFGLSRILAGEVGPDGITVNCIAPSRIDTELNRAMPGNEATLQAALKETPIGRIGQPEDIAAAVAYLASDAAGFVTGAILDVTGGSYMP</sequence>
<dbReference type="NCBIfam" id="NF009466">
    <property type="entry name" value="PRK12826.1-2"/>
    <property type="match status" value="1"/>
</dbReference>
<dbReference type="Proteomes" id="UP000435802">
    <property type="component" value="Unassembled WGS sequence"/>
</dbReference>
<keyword evidence="4" id="KW-1185">Reference proteome</keyword>
<name>A0A6N8SJR0_9HYPH</name>
<evidence type="ECO:0000313" key="4">
    <source>
        <dbReference type="Proteomes" id="UP000435802"/>
    </source>
</evidence>
<dbReference type="Gene3D" id="3.40.50.720">
    <property type="entry name" value="NAD(P)-binding Rossmann-like Domain"/>
    <property type="match status" value="1"/>
</dbReference>
<dbReference type="RefSeq" id="WP_160862773.1">
    <property type="nucleotide sequence ID" value="NZ_JAODWE010000018.1"/>
</dbReference>
<comment type="caution">
    <text evidence="3">The sequence shown here is derived from an EMBL/GenBank/DDBJ whole genome shotgun (WGS) entry which is preliminary data.</text>
</comment>
<evidence type="ECO:0000256" key="2">
    <source>
        <dbReference type="ARBA" id="ARBA00023002"/>
    </source>
</evidence>
<dbReference type="InterPro" id="IPR002347">
    <property type="entry name" value="SDR_fam"/>
</dbReference>